<dbReference type="Proteomes" id="UP001558613">
    <property type="component" value="Unassembled WGS sequence"/>
</dbReference>
<comment type="caution">
    <text evidence="2">The sequence shown here is derived from an EMBL/GenBank/DDBJ whole genome shotgun (WGS) entry which is preliminary data.</text>
</comment>
<feature type="region of interest" description="Disordered" evidence="1">
    <location>
        <begin position="42"/>
        <end position="66"/>
    </location>
</feature>
<proteinExistence type="predicted"/>
<evidence type="ECO:0000313" key="2">
    <source>
        <dbReference type="EMBL" id="KAL1279905.1"/>
    </source>
</evidence>
<evidence type="ECO:0000313" key="3">
    <source>
        <dbReference type="Proteomes" id="UP001558613"/>
    </source>
</evidence>
<sequence>MESLGVSDSRWTVLLEITQPLRSVLKPIRSVYKAKTHPRPLRYEHSSFNTQPKSGCAFHSSISTAT</sequence>
<protein>
    <submittedName>
        <fullName evidence="2">Uncharacterized protein</fullName>
    </submittedName>
</protein>
<organism evidence="2 3">
    <name type="scientific">Cirrhinus molitorella</name>
    <name type="common">mud carp</name>
    <dbReference type="NCBI Taxonomy" id="172907"/>
    <lineage>
        <taxon>Eukaryota</taxon>
        <taxon>Metazoa</taxon>
        <taxon>Chordata</taxon>
        <taxon>Craniata</taxon>
        <taxon>Vertebrata</taxon>
        <taxon>Euteleostomi</taxon>
        <taxon>Actinopterygii</taxon>
        <taxon>Neopterygii</taxon>
        <taxon>Teleostei</taxon>
        <taxon>Ostariophysi</taxon>
        <taxon>Cypriniformes</taxon>
        <taxon>Cyprinidae</taxon>
        <taxon>Labeoninae</taxon>
        <taxon>Labeonini</taxon>
        <taxon>Cirrhinus</taxon>
    </lineage>
</organism>
<gene>
    <name evidence="2" type="ORF">QQF64_014505</name>
</gene>
<keyword evidence="3" id="KW-1185">Reference proteome</keyword>
<dbReference type="EMBL" id="JAYMGO010000002">
    <property type="protein sequence ID" value="KAL1279905.1"/>
    <property type="molecule type" value="Genomic_DNA"/>
</dbReference>
<reference evidence="2 3" key="1">
    <citation type="submission" date="2023-09" db="EMBL/GenBank/DDBJ databases">
        <authorList>
            <person name="Wang M."/>
        </authorList>
    </citation>
    <scope>NUCLEOTIDE SEQUENCE [LARGE SCALE GENOMIC DNA]</scope>
    <source>
        <strain evidence="2">GT-2023</strain>
        <tissue evidence="2">Liver</tissue>
    </source>
</reference>
<evidence type="ECO:0000256" key="1">
    <source>
        <dbReference type="SAM" id="MobiDB-lite"/>
    </source>
</evidence>
<accession>A0ABR3NSP2</accession>
<name>A0ABR3NSP2_9TELE</name>